<name>A0A022KYF3_9MICO</name>
<reference evidence="3 4" key="1">
    <citation type="journal article" date="2013" name="Genome Announc.">
        <title>Draft genome sequence of an Actinobacterium, Brachybacterium muris strain UCD-AY4.</title>
        <authorList>
            <person name="Lo J.R."/>
            <person name="Lang J.M."/>
            <person name="Darling A.E."/>
            <person name="Eisen J.A."/>
            <person name="Coil D.A."/>
        </authorList>
    </citation>
    <scope>NUCLEOTIDE SEQUENCE [LARGE SCALE GENOMIC DNA]</scope>
    <source>
        <strain evidence="3 4">UCD-AY4</strain>
    </source>
</reference>
<evidence type="ECO:0000313" key="3">
    <source>
        <dbReference type="EMBL" id="EYT48200.1"/>
    </source>
</evidence>
<evidence type="ECO:0000313" key="4">
    <source>
        <dbReference type="Proteomes" id="UP000019754"/>
    </source>
</evidence>
<evidence type="ECO:0008006" key="5">
    <source>
        <dbReference type="Google" id="ProtNLM"/>
    </source>
</evidence>
<sequence length="181" mass="18185">MSTPSEPSVETAAQAQVPPGGTAAAPSGSTTRTGTGRTAGDRGMLRATVVALIVGVVLDVVVIAVAAMAYDTPAVLGTLVGTVLTLVVVVPTVVTAYLAPRLGAASMAVTVLASWGGKMVVVVVTLLVLRGVEQVSMLWIGIALLVGALCAIASEMILLAKVRQPLDVTPVRGADTGTKDQ</sequence>
<keyword evidence="2" id="KW-1133">Transmembrane helix</keyword>
<protein>
    <recommendedName>
        <fullName evidence="5">ATP synthase</fullName>
    </recommendedName>
</protein>
<dbReference type="Proteomes" id="UP000019754">
    <property type="component" value="Unassembled WGS sequence"/>
</dbReference>
<feature type="transmembrane region" description="Helical" evidence="2">
    <location>
        <begin position="47"/>
        <end position="70"/>
    </location>
</feature>
<evidence type="ECO:0000256" key="2">
    <source>
        <dbReference type="SAM" id="Phobius"/>
    </source>
</evidence>
<accession>A0A022KYF3</accession>
<keyword evidence="2" id="KW-0472">Membrane</keyword>
<feature type="transmembrane region" description="Helical" evidence="2">
    <location>
        <begin position="111"/>
        <end position="132"/>
    </location>
</feature>
<feature type="transmembrane region" description="Helical" evidence="2">
    <location>
        <begin position="138"/>
        <end position="160"/>
    </location>
</feature>
<feature type="transmembrane region" description="Helical" evidence="2">
    <location>
        <begin position="76"/>
        <end position="99"/>
    </location>
</feature>
<evidence type="ECO:0000256" key="1">
    <source>
        <dbReference type="SAM" id="MobiDB-lite"/>
    </source>
</evidence>
<comment type="caution">
    <text evidence="3">The sequence shown here is derived from an EMBL/GenBank/DDBJ whole genome shotgun (WGS) entry which is preliminary data.</text>
</comment>
<proteinExistence type="predicted"/>
<feature type="compositionally biased region" description="Low complexity" evidence="1">
    <location>
        <begin position="19"/>
        <end position="38"/>
    </location>
</feature>
<keyword evidence="2" id="KW-0812">Transmembrane</keyword>
<dbReference type="AlphaFoldDB" id="A0A022KYF3"/>
<gene>
    <name evidence="3" type="ORF">D641_0112820</name>
</gene>
<keyword evidence="4" id="KW-1185">Reference proteome</keyword>
<dbReference type="RefSeq" id="WP_017823901.1">
    <property type="nucleotide sequence ID" value="NZ_AORC01000017.1"/>
</dbReference>
<dbReference type="EMBL" id="AORC01000017">
    <property type="protein sequence ID" value="EYT48200.1"/>
    <property type="molecule type" value="Genomic_DNA"/>
</dbReference>
<dbReference type="STRING" id="1249481.D641_0112820"/>
<feature type="region of interest" description="Disordered" evidence="1">
    <location>
        <begin position="1"/>
        <end position="39"/>
    </location>
</feature>
<dbReference type="HOGENOM" id="CLU_127516_0_0_11"/>
<organism evidence="3 4">
    <name type="scientific">Brachybacterium muris UCD-AY4</name>
    <dbReference type="NCBI Taxonomy" id="1249481"/>
    <lineage>
        <taxon>Bacteria</taxon>
        <taxon>Bacillati</taxon>
        <taxon>Actinomycetota</taxon>
        <taxon>Actinomycetes</taxon>
        <taxon>Micrococcales</taxon>
        <taxon>Dermabacteraceae</taxon>
        <taxon>Brachybacterium</taxon>
    </lineage>
</organism>
<feature type="compositionally biased region" description="Polar residues" evidence="1">
    <location>
        <begin position="1"/>
        <end position="14"/>
    </location>
</feature>